<sequence>MPENVFYAAVGQHMSFSPGVEPFGHQLARISSEMVRIYTTCSFTVPLPHVYPLNCIGATCFCATPERTKLSNTFGIHSIKI</sequence>
<name>A0A9P6AXX8_9AGAM</name>
<proteinExistence type="predicted"/>
<protein>
    <submittedName>
        <fullName evidence="1">Uncharacterized protein</fullName>
    </submittedName>
</protein>
<reference evidence="1" key="1">
    <citation type="journal article" date="2020" name="Nat. Commun.">
        <title>Large-scale genome sequencing of mycorrhizal fungi provides insights into the early evolution of symbiotic traits.</title>
        <authorList>
            <person name="Miyauchi S."/>
            <person name="Kiss E."/>
            <person name="Kuo A."/>
            <person name="Drula E."/>
            <person name="Kohler A."/>
            <person name="Sanchez-Garcia M."/>
            <person name="Morin E."/>
            <person name="Andreopoulos B."/>
            <person name="Barry K.W."/>
            <person name="Bonito G."/>
            <person name="Buee M."/>
            <person name="Carver A."/>
            <person name="Chen C."/>
            <person name="Cichocki N."/>
            <person name="Clum A."/>
            <person name="Culley D."/>
            <person name="Crous P.W."/>
            <person name="Fauchery L."/>
            <person name="Girlanda M."/>
            <person name="Hayes R.D."/>
            <person name="Keri Z."/>
            <person name="LaButti K."/>
            <person name="Lipzen A."/>
            <person name="Lombard V."/>
            <person name="Magnuson J."/>
            <person name="Maillard F."/>
            <person name="Murat C."/>
            <person name="Nolan M."/>
            <person name="Ohm R.A."/>
            <person name="Pangilinan J."/>
            <person name="Pereira M.F."/>
            <person name="Perotto S."/>
            <person name="Peter M."/>
            <person name="Pfister S."/>
            <person name="Riley R."/>
            <person name="Sitrit Y."/>
            <person name="Stielow J.B."/>
            <person name="Szollosi G."/>
            <person name="Zifcakova L."/>
            <person name="Stursova M."/>
            <person name="Spatafora J.W."/>
            <person name="Tedersoo L."/>
            <person name="Vaario L.M."/>
            <person name="Yamada A."/>
            <person name="Yan M."/>
            <person name="Wang P."/>
            <person name="Xu J."/>
            <person name="Bruns T."/>
            <person name="Baldrian P."/>
            <person name="Vilgalys R."/>
            <person name="Dunand C."/>
            <person name="Henrissat B."/>
            <person name="Grigoriev I.V."/>
            <person name="Hibbett D."/>
            <person name="Nagy L.G."/>
            <person name="Martin F.M."/>
        </authorList>
    </citation>
    <scope>NUCLEOTIDE SEQUENCE</scope>
    <source>
        <strain evidence="1">UP504</strain>
    </source>
</reference>
<organism evidence="1 2">
    <name type="scientific">Hydnum rufescens UP504</name>
    <dbReference type="NCBI Taxonomy" id="1448309"/>
    <lineage>
        <taxon>Eukaryota</taxon>
        <taxon>Fungi</taxon>
        <taxon>Dikarya</taxon>
        <taxon>Basidiomycota</taxon>
        <taxon>Agaricomycotina</taxon>
        <taxon>Agaricomycetes</taxon>
        <taxon>Cantharellales</taxon>
        <taxon>Hydnaceae</taxon>
        <taxon>Hydnum</taxon>
    </lineage>
</organism>
<dbReference type="EMBL" id="MU128967">
    <property type="protein sequence ID" value="KAF9513920.1"/>
    <property type="molecule type" value="Genomic_DNA"/>
</dbReference>
<keyword evidence="2" id="KW-1185">Reference proteome</keyword>
<evidence type="ECO:0000313" key="1">
    <source>
        <dbReference type="EMBL" id="KAF9513920.1"/>
    </source>
</evidence>
<comment type="caution">
    <text evidence="1">The sequence shown here is derived from an EMBL/GenBank/DDBJ whole genome shotgun (WGS) entry which is preliminary data.</text>
</comment>
<evidence type="ECO:0000313" key="2">
    <source>
        <dbReference type="Proteomes" id="UP000886523"/>
    </source>
</evidence>
<gene>
    <name evidence="1" type="ORF">BS47DRAFT_1343742</name>
</gene>
<accession>A0A9P6AXX8</accession>
<dbReference type="AlphaFoldDB" id="A0A9P6AXX8"/>
<dbReference type="Proteomes" id="UP000886523">
    <property type="component" value="Unassembled WGS sequence"/>
</dbReference>